<gene>
    <name evidence="2" type="ORF">C8D99_12612</name>
</gene>
<feature type="transmembrane region" description="Helical" evidence="1">
    <location>
        <begin position="992"/>
        <end position="1018"/>
    </location>
</feature>
<accession>A0A4R8M0Y5</accession>
<dbReference type="GO" id="GO:0042910">
    <property type="term" value="F:xenobiotic transmembrane transporter activity"/>
    <property type="evidence" value="ECO:0007669"/>
    <property type="project" value="TreeGrafter"/>
</dbReference>
<dbReference type="InterPro" id="IPR027463">
    <property type="entry name" value="AcrB_DN_DC_subdom"/>
</dbReference>
<dbReference type="RefSeq" id="WP_133959038.1">
    <property type="nucleotide sequence ID" value="NZ_SORI01000026.1"/>
</dbReference>
<dbReference type="Gene3D" id="3.30.70.1440">
    <property type="entry name" value="Multidrug efflux transporter AcrB pore domain"/>
    <property type="match status" value="1"/>
</dbReference>
<keyword evidence="1" id="KW-0472">Membrane</keyword>
<dbReference type="Pfam" id="PF00873">
    <property type="entry name" value="ACR_tran"/>
    <property type="match status" value="1"/>
</dbReference>
<dbReference type="PANTHER" id="PTHR32063">
    <property type="match status" value="1"/>
</dbReference>
<feature type="transmembrane region" description="Helical" evidence="1">
    <location>
        <begin position="383"/>
        <end position="403"/>
    </location>
</feature>
<feature type="transmembrane region" description="Helical" evidence="1">
    <location>
        <begin position="424"/>
        <end position="451"/>
    </location>
</feature>
<dbReference type="Gene3D" id="3.30.70.1320">
    <property type="entry name" value="Multidrug efflux transporter AcrB pore domain like"/>
    <property type="match status" value="1"/>
</dbReference>
<dbReference type="Gene3D" id="1.20.1640.10">
    <property type="entry name" value="Multidrug efflux transporter AcrB transmembrane domain"/>
    <property type="match status" value="2"/>
</dbReference>
<dbReference type="SUPFAM" id="SSF82866">
    <property type="entry name" value="Multidrug efflux transporter AcrB transmembrane domain"/>
    <property type="match status" value="2"/>
</dbReference>
<comment type="caution">
    <text evidence="2">The sequence shown here is derived from an EMBL/GenBank/DDBJ whole genome shotgun (WGS) entry which is preliminary data.</text>
</comment>
<feature type="transmembrane region" description="Helical" evidence="1">
    <location>
        <begin position="359"/>
        <end position="377"/>
    </location>
</feature>
<dbReference type="EMBL" id="SORI01000026">
    <property type="protein sequence ID" value="TDY54989.1"/>
    <property type="molecule type" value="Genomic_DNA"/>
</dbReference>
<evidence type="ECO:0000313" key="2">
    <source>
        <dbReference type="EMBL" id="TDY54989.1"/>
    </source>
</evidence>
<dbReference type="PANTHER" id="PTHR32063:SF0">
    <property type="entry name" value="SWARMING MOTILITY PROTEIN SWRC"/>
    <property type="match status" value="1"/>
</dbReference>
<evidence type="ECO:0000313" key="3">
    <source>
        <dbReference type="Proteomes" id="UP000295066"/>
    </source>
</evidence>
<feature type="transmembrane region" description="Helical" evidence="1">
    <location>
        <begin position="961"/>
        <end position="980"/>
    </location>
</feature>
<protein>
    <submittedName>
        <fullName evidence="2">HAE1 family hydrophobic/amphiphilic exporter-1</fullName>
    </submittedName>
</protein>
<evidence type="ECO:0000256" key="1">
    <source>
        <dbReference type="SAM" id="Phobius"/>
    </source>
</evidence>
<dbReference type="Proteomes" id="UP000295066">
    <property type="component" value="Unassembled WGS sequence"/>
</dbReference>
<dbReference type="OrthoDB" id="9757876at2"/>
<reference evidence="2 3" key="1">
    <citation type="submission" date="2019-03" db="EMBL/GenBank/DDBJ databases">
        <title>Genomic Encyclopedia of Type Strains, Phase IV (KMG-IV): sequencing the most valuable type-strain genomes for metagenomic binning, comparative biology and taxonomic classification.</title>
        <authorList>
            <person name="Goeker M."/>
        </authorList>
    </citation>
    <scope>NUCLEOTIDE SEQUENCE [LARGE SCALE GENOMIC DNA]</scope>
    <source>
        <strain evidence="2 3">DSM 25964</strain>
    </source>
</reference>
<dbReference type="SUPFAM" id="SSF82693">
    <property type="entry name" value="Multidrug efflux transporter AcrB pore domain, PN1, PN2, PC1 and PC2 subdomains"/>
    <property type="match status" value="3"/>
</dbReference>
<dbReference type="GO" id="GO:0005886">
    <property type="term" value="C:plasma membrane"/>
    <property type="evidence" value="ECO:0007669"/>
    <property type="project" value="TreeGrafter"/>
</dbReference>
<dbReference type="PRINTS" id="PR00702">
    <property type="entry name" value="ACRIFLAVINRP"/>
</dbReference>
<organism evidence="2 3">
    <name type="scientific">Aminivibrio pyruvatiphilus</name>
    <dbReference type="NCBI Taxonomy" id="1005740"/>
    <lineage>
        <taxon>Bacteria</taxon>
        <taxon>Thermotogati</taxon>
        <taxon>Synergistota</taxon>
        <taxon>Synergistia</taxon>
        <taxon>Synergistales</taxon>
        <taxon>Aminobacteriaceae</taxon>
        <taxon>Aminivibrio</taxon>
    </lineage>
</organism>
<dbReference type="Gene3D" id="3.30.2090.10">
    <property type="entry name" value="Multidrug efflux transporter AcrB TolC docking domain, DN and DC subdomains"/>
    <property type="match status" value="2"/>
</dbReference>
<keyword evidence="3" id="KW-1185">Reference proteome</keyword>
<keyword evidence="1" id="KW-0812">Transmembrane</keyword>
<feature type="transmembrane region" description="Helical" evidence="1">
    <location>
        <begin position="12"/>
        <end position="32"/>
    </location>
</feature>
<feature type="transmembrane region" description="Helical" evidence="1">
    <location>
        <begin position="526"/>
        <end position="545"/>
    </location>
</feature>
<dbReference type="SUPFAM" id="SSF82714">
    <property type="entry name" value="Multidrug efflux transporter AcrB TolC docking domain, DN and DC subdomains"/>
    <property type="match status" value="2"/>
</dbReference>
<dbReference type="InterPro" id="IPR001036">
    <property type="entry name" value="Acrflvin-R"/>
</dbReference>
<feature type="transmembrane region" description="Helical" evidence="1">
    <location>
        <begin position="859"/>
        <end position="877"/>
    </location>
</feature>
<feature type="transmembrane region" description="Helical" evidence="1">
    <location>
        <begin position="457"/>
        <end position="481"/>
    </location>
</feature>
<dbReference type="Gene3D" id="3.30.70.1430">
    <property type="entry name" value="Multidrug efflux transporter AcrB pore domain"/>
    <property type="match status" value="2"/>
</dbReference>
<name>A0A4R8M0Y5_9BACT</name>
<feature type="transmembrane region" description="Helical" evidence="1">
    <location>
        <begin position="918"/>
        <end position="940"/>
    </location>
</feature>
<feature type="transmembrane region" description="Helical" evidence="1">
    <location>
        <begin position="889"/>
        <end position="912"/>
    </location>
</feature>
<feature type="transmembrane region" description="Helical" evidence="1">
    <location>
        <begin position="333"/>
        <end position="352"/>
    </location>
</feature>
<proteinExistence type="predicted"/>
<dbReference type="AlphaFoldDB" id="A0A4R8M0Y5"/>
<sequence>MNLPELSVNRRVSMLMVFLAVILVGGIVFLGLKLDLLPNIEPPVVNVLVTWPGASASDVEQRVTKVVEDKVSLIEGVDTIFSKSMDNISVVSVKFKWGVNLDVKMGDIRDSVNFARRDLPGDAEEPILLRITSGTIPFLTLSFTAERSWEGLHHFVDKTVVENLSRIPGVGQVLVYGGKQREIQVRIDAEKVEAFGIPISSVIAAVERENLNIPAGSLKQGRTEYYVRIPGRFTSVEEIGRTVVGVAGGRPVHLADVAEVADTYRDRDLRGYHFDREAVIMAVLKTSDANTVEVSRAVLGRLEELKEKEFPSDVDYHIGMNTSEFILNSINNLTQSLLAGVILVFAVTWIFLKRLSASLIVCAAIPFSLVITFIFMGELDYTINIFTLSALAMASGMVVDNCIVSTDQVVYHIEKGARRSVACVVGTAEVQSALVASTLTTVVVLLPLAFIRGLVGVFFSSLTVVMVAAVSASLFVSLTFIPMMGSFFFRREEDRLRLHRFTDAFIGRLERGYESLLEWSLENRKMVVLAALVILGLTFAGFRFIGTELSPDPDTGEITITMTLPEGTGIDATDRLVLRTIEHARKTVPEATNVYGYDGRDEKGFAVAAGQQAGPNIGNVGLKLVDKGLRKRTAFEVGESLRSWLREQPGIEKLNVLVTSPIKSMFLGAKPLNIEIFGDDLDQVVRMSGRIADLLRTIPGTVDVSLSQKQNRPEIRVDVDREKASLLGVSTYAVAGALRTYFYGHETNESYWEGENDYPIRFRLREEQRNSRNIFGRLMVPSASGKMVRLSTVASYRDTAGPPEIQRKNKQRYVVVEANVHGRSLGEVTKDARTAVAEVDIPSGVTVEFGGQIREQGDAFRQMGLLVLLGVLLVYMVMAGQYEAYLDPFIIMFSIPFALTGVAFAYLLTGLYLSLQGLLGIVMLVGIVVNNAIVLVDYVNLLRARGTPLREALISAGGRRLRPVLMTTLTTFFGMLPMALSKAQGAELWKPLAISVMGGLMISTLVTLVLVPVIYSLFEEKLRNKGRFMEAVTKS</sequence>
<keyword evidence="1" id="KW-1133">Transmembrane helix</keyword>